<accession>A0AAD7K6N3</accession>
<evidence type="ECO:0000313" key="2">
    <source>
        <dbReference type="EMBL" id="KAJ7778247.1"/>
    </source>
</evidence>
<dbReference type="EMBL" id="JARKIB010000007">
    <property type="protein sequence ID" value="KAJ7778247.1"/>
    <property type="molecule type" value="Genomic_DNA"/>
</dbReference>
<proteinExistence type="predicted"/>
<dbReference type="Proteomes" id="UP001215598">
    <property type="component" value="Unassembled WGS sequence"/>
</dbReference>
<comment type="caution">
    <text evidence="2">The sequence shown here is derived from an EMBL/GenBank/DDBJ whole genome shotgun (WGS) entry which is preliminary data.</text>
</comment>
<gene>
    <name evidence="2" type="ORF">B0H16DRAFT_1502724</name>
</gene>
<name>A0AAD7K6N3_9AGAR</name>
<feature type="signal peptide" evidence="1">
    <location>
        <begin position="1"/>
        <end position="22"/>
    </location>
</feature>
<evidence type="ECO:0000313" key="3">
    <source>
        <dbReference type="Proteomes" id="UP001215598"/>
    </source>
</evidence>
<dbReference type="AlphaFoldDB" id="A0AAD7K6N3"/>
<evidence type="ECO:0008006" key="4">
    <source>
        <dbReference type="Google" id="ProtNLM"/>
    </source>
</evidence>
<sequence length="73" mass="8434">MHVWSPFSVSLLLFFFFSCSNSRGRRKSVGVYMCPVSRRDATWRVTLQHPRLRTYNSPGHAMSFSPNKPWGLG</sequence>
<organism evidence="2 3">
    <name type="scientific">Mycena metata</name>
    <dbReference type="NCBI Taxonomy" id="1033252"/>
    <lineage>
        <taxon>Eukaryota</taxon>
        <taxon>Fungi</taxon>
        <taxon>Dikarya</taxon>
        <taxon>Basidiomycota</taxon>
        <taxon>Agaricomycotina</taxon>
        <taxon>Agaricomycetes</taxon>
        <taxon>Agaricomycetidae</taxon>
        <taxon>Agaricales</taxon>
        <taxon>Marasmiineae</taxon>
        <taxon>Mycenaceae</taxon>
        <taxon>Mycena</taxon>
    </lineage>
</organism>
<protein>
    <recommendedName>
        <fullName evidence="4">Secreted protein</fullName>
    </recommendedName>
</protein>
<keyword evidence="3" id="KW-1185">Reference proteome</keyword>
<feature type="chain" id="PRO_5041916582" description="Secreted protein" evidence="1">
    <location>
        <begin position="23"/>
        <end position="73"/>
    </location>
</feature>
<keyword evidence="1" id="KW-0732">Signal</keyword>
<evidence type="ECO:0000256" key="1">
    <source>
        <dbReference type="SAM" id="SignalP"/>
    </source>
</evidence>
<reference evidence="2" key="1">
    <citation type="submission" date="2023-03" db="EMBL/GenBank/DDBJ databases">
        <title>Massive genome expansion in bonnet fungi (Mycena s.s.) driven by repeated elements and novel gene families across ecological guilds.</title>
        <authorList>
            <consortium name="Lawrence Berkeley National Laboratory"/>
            <person name="Harder C.B."/>
            <person name="Miyauchi S."/>
            <person name="Viragh M."/>
            <person name="Kuo A."/>
            <person name="Thoen E."/>
            <person name="Andreopoulos B."/>
            <person name="Lu D."/>
            <person name="Skrede I."/>
            <person name="Drula E."/>
            <person name="Henrissat B."/>
            <person name="Morin E."/>
            <person name="Kohler A."/>
            <person name="Barry K."/>
            <person name="LaButti K."/>
            <person name="Morin E."/>
            <person name="Salamov A."/>
            <person name="Lipzen A."/>
            <person name="Mereny Z."/>
            <person name="Hegedus B."/>
            <person name="Baldrian P."/>
            <person name="Stursova M."/>
            <person name="Weitz H."/>
            <person name="Taylor A."/>
            <person name="Grigoriev I.V."/>
            <person name="Nagy L.G."/>
            <person name="Martin F."/>
            <person name="Kauserud H."/>
        </authorList>
    </citation>
    <scope>NUCLEOTIDE SEQUENCE</scope>
    <source>
        <strain evidence="2">CBHHK182m</strain>
    </source>
</reference>